<keyword evidence="5" id="KW-0238">DNA-binding</keyword>
<reference evidence="9" key="1">
    <citation type="journal article" date="2021" name="Nat. Commun.">
        <title>Genetic determinants of endophytism in the Arabidopsis root mycobiome.</title>
        <authorList>
            <person name="Mesny F."/>
            <person name="Miyauchi S."/>
            <person name="Thiergart T."/>
            <person name="Pickel B."/>
            <person name="Atanasova L."/>
            <person name="Karlsson M."/>
            <person name="Huettel B."/>
            <person name="Barry K.W."/>
            <person name="Haridas S."/>
            <person name="Chen C."/>
            <person name="Bauer D."/>
            <person name="Andreopoulos W."/>
            <person name="Pangilinan J."/>
            <person name="LaButti K."/>
            <person name="Riley R."/>
            <person name="Lipzen A."/>
            <person name="Clum A."/>
            <person name="Drula E."/>
            <person name="Henrissat B."/>
            <person name="Kohler A."/>
            <person name="Grigoriev I.V."/>
            <person name="Martin F.M."/>
            <person name="Hacquard S."/>
        </authorList>
    </citation>
    <scope>NUCLEOTIDE SEQUENCE</scope>
    <source>
        <strain evidence="9">MPI-CAGE-AT-0147</strain>
    </source>
</reference>
<evidence type="ECO:0000256" key="7">
    <source>
        <dbReference type="ARBA" id="ARBA00023242"/>
    </source>
</evidence>
<evidence type="ECO:0000256" key="6">
    <source>
        <dbReference type="ARBA" id="ARBA00023163"/>
    </source>
</evidence>
<evidence type="ECO:0000256" key="5">
    <source>
        <dbReference type="ARBA" id="ARBA00023125"/>
    </source>
</evidence>
<dbReference type="GO" id="GO:0045944">
    <property type="term" value="P:positive regulation of transcription by RNA polymerase II"/>
    <property type="evidence" value="ECO:0007669"/>
    <property type="project" value="TreeGrafter"/>
</dbReference>
<dbReference type="SMART" id="SM00066">
    <property type="entry name" value="GAL4"/>
    <property type="match status" value="1"/>
</dbReference>
<dbReference type="Proteomes" id="UP000738349">
    <property type="component" value="Unassembled WGS sequence"/>
</dbReference>
<dbReference type="PROSITE" id="PS50048">
    <property type="entry name" value="ZN2_CY6_FUNGAL_2"/>
    <property type="match status" value="1"/>
</dbReference>
<evidence type="ECO:0000256" key="1">
    <source>
        <dbReference type="ARBA" id="ARBA00004123"/>
    </source>
</evidence>
<sequence length="647" mass="72399">MPPSREQRRSNVRRANVTACTRCRSRKQRCDQNLPACSNCERAGVECVSTDIDGRIAPRSYMKSLEDRITYLETQLAAHGIEDVDMLPAELQSANLQPVDLQSTDMPTIDFSPAETSDIIPASAISPETDVESEDLVGRIALNCLQPHAFSQGIVNQNGLSLLRSLLAAPMTKVSWTEKKSDNHSLLDELPRETSASVPRQEIAGRLLHTYFEHCNFFSPIISSKEDFLTMIEPLYSDASAFNPNLINARFRAFVVFGTSILLLNRTDPSVPISRSEGYFAAATQLFSQHPGSICTGDLEHLANLLFIIQYACFSSNLTAAWHFLGLATRLVVELNLHNERHGSLLDQRQLNERRWLFWSTYTFERNLCAILGRPFSIPDEAIETALPMPPSDEPERVLAAHLIKYRQLESEIYTTLNHKEPLNGAVLNKQQWKESIQRRLLQWHATVPPIQRTSQLAPAEIFNGSLYNALVHIYYPSYHFPNPSSEDLALLAQSATNAINCYKQSFRAGELRFYWRTVHNVFRAGVAMAYCVQIAATQQTPDLNLSDATASINSCSSILWGMVERYPAGQAYRDIFDSIANSVAKLQHEHVEPGDGRNLFAQNIHQTNPSVLTNISPGLGSTDLPLTALDVLSWGFGDLSEVHNRV</sequence>
<comment type="caution">
    <text evidence="9">The sequence shown here is derived from an EMBL/GenBank/DDBJ whole genome shotgun (WGS) entry which is preliminary data.</text>
</comment>
<evidence type="ECO:0000259" key="8">
    <source>
        <dbReference type="PROSITE" id="PS50048"/>
    </source>
</evidence>
<keyword evidence="3" id="KW-0862">Zinc</keyword>
<dbReference type="CDD" id="cd00067">
    <property type="entry name" value="GAL4"/>
    <property type="match status" value="1"/>
</dbReference>
<dbReference type="InterPro" id="IPR001138">
    <property type="entry name" value="Zn2Cys6_DnaBD"/>
</dbReference>
<dbReference type="Gene3D" id="4.10.240.10">
    <property type="entry name" value="Zn(2)-C6 fungal-type DNA-binding domain"/>
    <property type="match status" value="1"/>
</dbReference>
<protein>
    <submittedName>
        <fullName evidence="9">Fungal-specific transcription factor domain-containing protein</fullName>
    </submittedName>
</protein>
<dbReference type="GO" id="GO:0006351">
    <property type="term" value="P:DNA-templated transcription"/>
    <property type="evidence" value="ECO:0007669"/>
    <property type="project" value="InterPro"/>
</dbReference>
<dbReference type="SUPFAM" id="SSF57701">
    <property type="entry name" value="Zn2/Cys6 DNA-binding domain"/>
    <property type="match status" value="1"/>
</dbReference>
<dbReference type="Pfam" id="PF00172">
    <property type="entry name" value="Zn_clus"/>
    <property type="match status" value="1"/>
</dbReference>
<dbReference type="SMART" id="SM00906">
    <property type="entry name" value="Fungal_trans"/>
    <property type="match status" value="1"/>
</dbReference>
<dbReference type="GO" id="GO:0008270">
    <property type="term" value="F:zinc ion binding"/>
    <property type="evidence" value="ECO:0007669"/>
    <property type="project" value="InterPro"/>
</dbReference>
<dbReference type="AlphaFoldDB" id="A0A9P9FLR1"/>
<dbReference type="InterPro" id="IPR052202">
    <property type="entry name" value="Yeast_MetPath_Reg"/>
</dbReference>
<dbReference type="EMBL" id="JAGMUV010000003">
    <property type="protein sequence ID" value="KAH7166423.1"/>
    <property type="molecule type" value="Genomic_DNA"/>
</dbReference>
<keyword evidence="7" id="KW-0539">Nucleus</keyword>
<dbReference type="PANTHER" id="PTHR47782">
    <property type="entry name" value="ZN(II)2CYS6 TRANSCRIPTION FACTOR (EUROFUNG)-RELATED"/>
    <property type="match status" value="1"/>
</dbReference>
<keyword evidence="2" id="KW-0479">Metal-binding</keyword>
<dbReference type="InterPro" id="IPR007219">
    <property type="entry name" value="XnlR_reg_dom"/>
</dbReference>
<keyword evidence="6" id="KW-0804">Transcription</keyword>
<evidence type="ECO:0000313" key="9">
    <source>
        <dbReference type="EMBL" id="KAH7166423.1"/>
    </source>
</evidence>
<dbReference type="CDD" id="cd14723">
    <property type="entry name" value="ZIP_Ppr1"/>
    <property type="match status" value="1"/>
</dbReference>
<dbReference type="PROSITE" id="PS00463">
    <property type="entry name" value="ZN2_CY6_FUNGAL_1"/>
    <property type="match status" value="1"/>
</dbReference>
<organism evidence="9 10">
    <name type="scientific">Dactylonectria macrodidyma</name>
    <dbReference type="NCBI Taxonomy" id="307937"/>
    <lineage>
        <taxon>Eukaryota</taxon>
        <taxon>Fungi</taxon>
        <taxon>Dikarya</taxon>
        <taxon>Ascomycota</taxon>
        <taxon>Pezizomycotina</taxon>
        <taxon>Sordariomycetes</taxon>
        <taxon>Hypocreomycetidae</taxon>
        <taxon>Hypocreales</taxon>
        <taxon>Nectriaceae</taxon>
        <taxon>Dactylonectria</taxon>
    </lineage>
</organism>
<evidence type="ECO:0000256" key="2">
    <source>
        <dbReference type="ARBA" id="ARBA00022723"/>
    </source>
</evidence>
<dbReference type="InterPro" id="IPR036864">
    <property type="entry name" value="Zn2-C6_fun-type_DNA-bd_sf"/>
</dbReference>
<name>A0A9P9FLR1_9HYPO</name>
<dbReference type="GO" id="GO:0000981">
    <property type="term" value="F:DNA-binding transcription factor activity, RNA polymerase II-specific"/>
    <property type="evidence" value="ECO:0007669"/>
    <property type="project" value="InterPro"/>
</dbReference>
<evidence type="ECO:0000256" key="4">
    <source>
        <dbReference type="ARBA" id="ARBA00023015"/>
    </source>
</evidence>
<dbReference type="Pfam" id="PF04082">
    <property type="entry name" value="Fungal_trans"/>
    <property type="match status" value="1"/>
</dbReference>
<dbReference type="PANTHER" id="PTHR47782:SF12">
    <property type="entry name" value="ZN(II)2CYS6 TRANSCRIPTION FACTOR (EUROFUNG)"/>
    <property type="match status" value="1"/>
</dbReference>
<keyword evidence="10" id="KW-1185">Reference proteome</keyword>
<proteinExistence type="predicted"/>
<keyword evidence="4" id="KW-0805">Transcription regulation</keyword>
<dbReference type="GO" id="GO:0005634">
    <property type="term" value="C:nucleus"/>
    <property type="evidence" value="ECO:0007669"/>
    <property type="project" value="UniProtKB-SubCell"/>
</dbReference>
<evidence type="ECO:0000256" key="3">
    <source>
        <dbReference type="ARBA" id="ARBA00022833"/>
    </source>
</evidence>
<evidence type="ECO:0000313" key="10">
    <source>
        <dbReference type="Proteomes" id="UP000738349"/>
    </source>
</evidence>
<dbReference type="GO" id="GO:0043565">
    <property type="term" value="F:sequence-specific DNA binding"/>
    <property type="evidence" value="ECO:0007669"/>
    <property type="project" value="TreeGrafter"/>
</dbReference>
<gene>
    <name evidence="9" type="ORF">EDB81DRAFT_782259</name>
</gene>
<accession>A0A9P9FLR1</accession>
<feature type="domain" description="Zn(2)-C6 fungal-type" evidence="8">
    <location>
        <begin position="19"/>
        <end position="49"/>
    </location>
</feature>
<dbReference type="CDD" id="cd12148">
    <property type="entry name" value="fungal_TF_MHR"/>
    <property type="match status" value="1"/>
</dbReference>
<dbReference type="OrthoDB" id="189997at2759"/>
<comment type="subcellular location">
    <subcellularLocation>
        <location evidence="1">Nucleus</location>
    </subcellularLocation>
</comment>